<sequence>MAEEAELAEEGDEEGPPFGVVGSLHVEDDGHMSLDAGDAERAGRWGECRCRADEWGKRRGHVLHGRRSDQGPGSAWCRRHG</sequence>
<gene>
    <name evidence="2" type="ORF">GUJ93_ZPchr0011g28811</name>
</gene>
<evidence type="ECO:0000313" key="3">
    <source>
        <dbReference type="Proteomes" id="UP000729402"/>
    </source>
</evidence>
<feature type="compositionally biased region" description="Basic and acidic residues" evidence="1">
    <location>
        <begin position="25"/>
        <end position="38"/>
    </location>
</feature>
<reference evidence="2" key="1">
    <citation type="journal article" date="2021" name="bioRxiv">
        <title>Whole Genome Assembly and Annotation of Northern Wild Rice, Zizania palustris L., Supports a Whole Genome Duplication in the Zizania Genus.</title>
        <authorList>
            <person name="Haas M."/>
            <person name="Kono T."/>
            <person name="Macchietto M."/>
            <person name="Millas R."/>
            <person name="McGilp L."/>
            <person name="Shao M."/>
            <person name="Duquette J."/>
            <person name="Hirsch C.N."/>
            <person name="Kimball J."/>
        </authorList>
    </citation>
    <scope>NUCLEOTIDE SEQUENCE</scope>
    <source>
        <tissue evidence="2">Fresh leaf tissue</tissue>
    </source>
</reference>
<comment type="caution">
    <text evidence="2">The sequence shown here is derived from an EMBL/GenBank/DDBJ whole genome shotgun (WGS) entry which is preliminary data.</text>
</comment>
<protein>
    <submittedName>
        <fullName evidence="2">Uncharacterized protein</fullName>
    </submittedName>
</protein>
<dbReference type="AlphaFoldDB" id="A0A8J5WFQ1"/>
<reference evidence="2" key="2">
    <citation type="submission" date="2021-02" db="EMBL/GenBank/DDBJ databases">
        <authorList>
            <person name="Kimball J.A."/>
            <person name="Haas M.W."/>
            <person name="Macchietto M."/>
            <person name="Kono T."/>
            <person name="Duquette J."/>
            <person name="Shao M."/>
        </authorList>
    </citation>
    <scope>NUCLEOTIDE SEQUENCE</scope>
    <source>
        <tissue evidence="2">Fresh leaf tissue</tissue>
    </source>
</reference>
<feature type="region of interest" description="Disordered" evidence="1">
    <location>
        <begin position="1"/>
        <end position="38"/>
    </location>
</feature>
<proteinExistence type="predicted"/>
<keyword evidence="3" id="KW-1185">Reference proteome</keyword>
<organism evidence="2 3">
    <name type="scientific">Zizania palustris</name>
    <name type="common">Northern wild rice</name>
    <dbReference type="NCBI Taxonomy" id="103762"/>
    <lineage>
        <taxon>Eukaryota</taxon>
        <taxon>Viridiplantae</taxon>
        <taxon>Streptophyta</taxon>
        <taxon>Embryophyta</taxon>
        <taxon>Tracheophyta</taxon>
        <taxon>Spermatophyta</taxon>
        <taxon>Magnoliopsida</taxon>
        <taxon>Liliopsida</taxon>
        <taxon>Poales</taxon>
        <taxon>Poaceae</taxon>
        <taxon>BOP clade</taxon>
        <taxon>Oryzoideae</taxon>
        <taxon>Oryzeae</taxon>
        <taxon>Zizaniinae</taxon>
        <taxon>Zizania</taxon>
    </lineage>
</organism>
<evidence type="ECO:0000256" key="1">
    <source>
        <dbReference type="SAM" id="MobiDB-lite"/>
    </source>
</evidence>
<dbReference type="EMBL" id="JAAALK010000081">
    <property type="protein sequence ID" value="KAG8090638.1"/>
    <property type="molecule type" value="Genomic_DNA"/>
</dbReference>
<evidence type="ECO:0000313" key="2">
    <source>
        <dbReference type="EMBL" id="KAG8090638.1"/>
    </source>
</evidence>
<accession>A0A8J5WFQ1</accession>
<feature type="compositionally biased region" description="Acidic residues" evidence="1">
    <location>
        <begin position="1"/>
        <end position="15"/>
    </location>
</feature>
<name>A0A8J5WFQ1_ZIZPA</name>
<dbReference type="Proteomes" id="UP000729402">
    <property type="component" value="Unassembled WGS sequence"/>
</dbReference>